<comment type="similarity">
    <text evidence="2">Belongs to the ABC transporter superfamily.</text>
</comment>
<dbReference type="NCBIfam" id="NF007739">
    <property type="entry name" value="PRK10419.1"/>
    <property type="match status" value="2"/>
</dbReference>
<evidence type="ECO:0000256" key="5">
    <source>
        <dbReference type="ARBA" id="ARBA00022741"/>
    </source>
</evidence>
<evidence type="ECO:0000256" key="6">
    <source>
        <dbReference type="ARBA" id="ARBA00022840"/>
    </source>
</evidence>
<dbReference type="PANTHER" id="PTHR43297">
    <property type="entry name" value="OLIGOPEPTIDE TRANSPORT ATP-BINDING PROTEIN APPD"/>
    <property type="match status" value="1"/>
</dbReference>
<feature type="region of interest" description="Disordered" evidence="8">
    <location>
        <begin position="532"/>
        <end position="558"/>
    </location>
</feature>
<dbReference type="Proteomes" id="UP000196640">
    <property type="component" value="Unassembled WGS sequence"/>
</dbReference>
<dbReference type="SMART" id="SM00382">
    <property type="entry name" value="AAA"/>
    <property type="match status" value="2"/>
</dbReference>
<keyword evidence="4" id="KW-1003">Cell membrane</keyword>
<dbReference type="Pfam" id="PF08352">
    <property type="entry name" value="oligo_HPY"/>
    <property type="match status" value="2"/>
</dbReference>
<evidence type="ECO:0000256" key="8">
    <source>
        <dbReference type="SAM" id="MobiDB-lite"/>
    </source>
</evidence>
<organism evidence="10 11">
    <name type="scientific">Haematobacter missouriensis</name>
    <dbReference type="NCBI Taxonomy" id="366616"/>
    <lineage>
        <taxon>Bacteria</taxon>
        <taxon>Pseudomonadati</taxon>
        <taxon>Pseudomonadota</taxon>
        <taxon>Alphaproteobacteria</taxon>
        <taxon>Rhodobacterales</taxon>
        <taxon>Paracoccaceae</taxon>
        <taxon>Haematobacter</taxon>
    </lineage>
</organism>
<dbReference type="InterPro" id="IPR003439">
    <property type="entry name" value="ABC_transporter-like_ATP-bd"/>
</dbReference>
<dbReference type="GO" id="GO:0005524">
    <property type="term" value="F:ATP binding"/>
    <property type="evidence" value="ECO:0007669"/>
    <property type="project" value="UniProtKB-KW"/>
</dbReference>
<keyword evidence="3" id="KW-0813">Transport</keyword>
<keyword evidence="7" id="KW-0472">Membrane</keyword>
<dbReference type="EMBL" id="NIPX01000009">
    <property type="protein sequence ID" value="OWJ84189.1"/>
    <property type="molecule type" value="Genomic_DNA"/>
</dbReference>
<sequence>MSDPVLDVRDLHVRFVQDGRVHEAVRGVSYTVGRGETVALVGESGSGKSVTALSTVSLLPDSAEVTGSIRYKGEELRGAPEAKLRDVRGNDISFIFQEPMTSLNPLHTIEKQITESLSLHQNLSGSAARARVLELLRKVGLRDPESRLDAYPHQLSGGQRQRVMIAMALANGPELLIADEPTTALDVTIQAQILDLLSELKREEGLSMLFITHDLGIVRRIADRVCVMKDGEIVETGPTAVVFADPQHPYTQKLLAAEPKGRPAAVPEGAEELLRTDALRVWFPIHRGFLRKITGHVKAVNSASLSVREGETLGVVGESGSGKTTLALAILRLISSEGPIVFLGRNIQGWRSRQMRAVRRDMQIVFQDPYGSLSPRMTVEQIIAEGLGVHGTLSTSERHGRVAEIMEEVGLPPESMYRYPHEFSGGQRQRIAIARAMILRPRLVVLDEPTSALDMTVQVQIVDLLRGLQQKHRLAYLFISHDLRVVRALSHKVMVMRAGDVVEEGPAAEIFAAPKTDYTRALMAAALNMSAEDAPPVADTRQPESPPEPPKPFPPSPL</sequence>
<evidence type="ECO:0000256" key="3">
    <source>
        <dbReference type="ARBA" id="ARBA00022448"/>
    </source>
</evidence>
<keyword evidence="5" id="KW-0547">Nucleotide-binding</keyword>
<dbReference type="CDD" id="cd03257">
    <property type="entry name" value="ABC_NikE_OppD_transporters"/>
    <property type="match status" value="2"/>
</dbReference>
<comment type="subcellular location">
    <subcellularLocation>
        <location evidence="1">Cell inner membrane</location>
        <topology evidence="1">Peripheral membrane protein</topology>
    </subcellularLocation>
</comment>
<dbReference type="NCBIfam" id="NF008453">
    <property type="entry name" value="PRK11308.1"/>
    <property type="match status" value="2"/>
</dbReference>
<reference evidence="10 11" key="1">
    <citation type="submission" date="2016-11" db="EMBL/GenBank/DDBJ databases">
        <title>Comparison of Traditional DNA-DNA Hybridization with In Silico Genomic Analysis.</title>
        <authorList>
            <person name="Nicholson A.C."/>
            <person name="Sammons S."/>
            <person name="Humrighouse B.W."/>
            <person name="Graziano J."/>
            <person name="Lasker B."/>
            <person name="Whitney A.M."/>
            <person name="Mcquiston J.R."/>
        </authorList>
    </citation>
    <scope>NUCLEOTIDE SEQUENCE [LARGE SCALE GENOMIC DNA]</scope>
    <source>
        <strain evidence="10 11">H2381</strain>
    </source>
</reference>
<dbReference type="PROSITE" id="PS00211">
    <property type="entry name" value="ABC_TRANSPORTER_1"/>
    <property type="match status" value="2"/>
</dbReference>
<dbReference type="Pfam" id="PF00005">
    <property type="entry name" value="ABC_tran"/>
    <property type="match status" value="2"/>
</dbReference>
<dbReference type="OrthoDB" id="9802264at2"/>
<dbReference type="InterPro" id="IPR027417">
    <property type="entry name" value="P-loop_NTPase"/>
</dbReference>
<protein>
    <submittedName>
        <fullName evidence="10">ABC transporter ATP-binding protein</fullName>
    </submittedName>
</protein>
<dbReference type="GO" id="GO:0005886">
    <property type="term" value="C:plasma membrane"/>
    <property type="evidence" value="ECO:0007669"/>
    <property type="project" value="UniProtKB-SubCell"/>
</dbReference>
<accession>A0A212ARS9</accession>
<evidence type="ECO:0000256" key="4">
    <source>
        <dbReference type="ARBA" id="ARBA00022475"/>
    </source>
</evidence>
<dbReference type="InterPro" id="IPR050388">
    <property type="entry name" value="ABC_Ni/Peptide_Import"/>
</dbReference>
<dbReference type="InterPro" id="IPR003593">
    <property type="entry name" value="AAA+_ATPase"/>
</dbReference>
<name>A0A212ARS9_9RHOB</name>
<evidence type="ECO:0000313" key="11">
    <source>
        <dbReference type="Proteomes" id="UP000196640"/>
    </source>
</evidence>
<dbReference type="GO" id="GO:0016887">
    <property type="term" value="F:ATP hydrolysis activity"/>
    <property type="evidence" value="ECO:0007669"/>
    <property type="project" value="InterPro"/>
</dbReference>
<feature type="compositionally biased region" description="Pro residues" evidence="8">
    <location>
        <begin position="544"/>
        <end position="558"/>
    </location>
</feature>
<evidence type="ECO:0000313" key="10">
    <source>
        <dbReference type="EMBL" id="OWJ84189.1"/>
    </source>
</evidence>
<dbReference type="AlphaFoldDB" id="A0A212ARS9"/>
<dbReference type="InterPro" id="IPR017871">
    <property type="entry name" value="ABC_transporter-like_CS"/>
</dbReference>
<keyword evidence="6 10" id="KW-0067">ATP-binding</keyword>
<dbReference type="Gene3D" id="3.40.50.300">
    <property type="entry name" value="P-loop containing nucleotide triphosphate hydrolases"/>
    <property type="match status" value="2"/>
</dbReference>
<dbReference type="InterPro" id="IPR013563">
    <property type="entry name" value="Oligopep_ABC_C"/>
</dbReference>
<comment type="caution">
    <text evidence="10">The sequence shown here is derived from an EMBL/GenBank/DDBJ whole genome shotgun (WGS) entry which is preliminary data.</text>
</comment>
<dbReference type="PROSITE" id="PS50893">
    <property type="entry name" value="ABC_TRANSPORTER_2"/>
    <property type="match status" value="2"/>
</dbReference>
<dbReference type="PANTHER" id="PTHR43297:SF2">
    <property type="entry name" value="DIPEPTIDE TRANSPORT ATP-BINDING PROTEIN DPPD"/>
    <property type="match status" value="1"/>
</dbReference>
<dbReference type="GO" id="GO:0055085">
    <property type="term" value="P:transmembrane transport"/>
    <property type="evidence" value="ECO:0007669"/>
    <property type="project" value="UniProtKB-ARBA"/>
</dbReference>
<feature type="domain" description="ABC transporter" evidence="9">
    <location>
        <begin position="285"/>
        <end position="523"/>
    </location>
</feature>
<dbReference type="SUPFAM" id="SSF52540">
    <property type="entry name" value="P-loop containing nucleoside triphosphate hydrolases"/>
    <property type="match status" value="2"/>
</dbReference>
<dbReference type="GO" id="GO:0015833">
    <property type="term" value="P:peptide transport"/>
    <property type="evidence" value="ECO:0007669"/>
    <property type="project" value="InterPro"/>
</dbReference>
<proteinExistence type="inferred from homology"/>
<dbReference type="FunFam" id="3.40.50.300:FF:000016">
    <property type="entry name" value="Oligopeptide ABC transporter ATP-binding component"/>
    <property type="match status" value="2"/>
</dbReference>
<evidence type="ECO:0000256" key="2">
    <source>
        <dbReference type="ARBA" id="ARBA00005417"/>
    </source>
</evidence>
<evidence type="ECO:0000256" key="1">
    <source>
        <dbReference type="ARBA" id="ARBA00004417"/>
    </source>
</evidence>
<evidence type="ECO:0000256" key="7">
    <source>
        <dbReference type="ARBA" id="ARBA00023136"/>
    </source>
</evidence>
<gene>
    <name evidence="10" type="ORF">CDV52_08800</name>
</gene>
<dbReference type="STRING" id="366616.CG51_10345"/>
<evidence type="ECO:0000259" key="9">
    <source>
        <dbReference type="PROSITE" id="PS50893"/>
    </source>
</evidence>
<dbReference type="RefSeq" id="WP_084695016.1">
    <property type="nucleotide sequence ID" value="NZ_CALUEG010000036.1"/>
</dbReference>
<feature type="domain" description="ABC transporter" evidence="9">
    <location>
        <begin position="8"/>
        <end position="255"/>
    </location>
</feature>